<dbReference type="SUPFAM" id="SSF48452">
    <property type="entry name" value="TPR-like"/>
    <property type="match status" value="1"/>
</dbReference>
<feature type="repeat" description="TPR" evidence="1">
    <location>
        <begin position="14"/>
        <end position="47"/>
    </location>
</feature>
<evidence type="ECO:0000313" key="5">
    <source>
        <dbReference type="Proteomes" id="UP001428290"/>
    </source>
</evidence>
<dbReference type="PANTHER" id="PTHR35788:SF1">
    <property type="entry name" value="EXPORTED PROTEIN"/>
    <property type="match status" value="1"/>
</dbReference>
<accession>A0ABP9X1A1</accession>
<keyword evidence="2" id="KW-0812">Transmembrane</keyword>
<name>A0ABP9X1A1_9CHLR</name>
<evidence type="ECO:0000256" key="2">
    <source>
        <dbReference type="SAM" id="Phobius"/>
    </source>
</evidence>
<dbReference type="InterPro" id="IPR011990">
    <property type="entry name" value="TPR-like_helical_dom_sf"/>
</dbReference>
<dbReference type="Pfam" id="PF04294">
    <property type="entry name" value="VanW"/>
    <property type="match status" value="1"/>
</dbReference>
<gene>
    <name evidence="4" type="ORF">Hgul01_02903</name>
</gene>
<protein>
    <recommendedName>
        <fullName evidence="3">YoaR-like putative peptidoglycan binding domain-containing protein</fullName>
    </recommendedName>
</protein>
<dbReference type="Pfam" id="PF12229">
    <property type="entry name" value="PG_binding_4"/>
    <property type="match status" value="1"/>
</dbReference>
<dbReference type="PANTHER" id="PTHR35788">
    <property type="entry name" value="EXPORTED PROTEIN-RELATED"/>
    <property type="match status" value="1"/>
</dbReference>
<dbReference type="InterPro" id="IPR052913">
    <property type="entry name" value="Glycopeptide_resist_protein"/>
</dbReference>
<dbReference type="InterPro" id="IPR007391">
    <property type="entry name" value="Vancomycin_resist_VanW"/>
</dbReference>
<feature type="domain" description="YoaR-like putative peptidoglycan binding" evidence="3">
    <location>
        <begin position="194"/>
        <end position="284"/>
    </location>
</feature>
<dbReference type="Proteomes" id="UP001428290">
    <property type="component" value="Unassembled WGS sequence"/>
</dbReference>
<keyword evidence="2" id="KW-1133">Transmembrane helix</keyword>
<evidence type="ECO:0000313" key="4">
    <source>
        <dbReference type="EMBL" id="GAA5529099.1"/>
    </source>
</evidence>
<dbReference type="PROSITE" id="PS50005">
    <property type="entry name" value="TPR"/>
    <property type="match status" value="1"/>
</dbReference>
<proteinExistence type="predicted"/>
<dbReference type="Gene3D" id="1.25.40.10">
    <property type="entry name" value="Tetratricopeptide repeat domain"/>
    <property type="match status" value="1"/>
</dbReference>
<dbReference type="EMBL" id="BAABRU010000010">
    <property type="protein sequence ID" value="GAA5529099.1"/>
    <property type="molecule type" value="Genomic_DNA"/>
</dbReference>
<dbReference type="InterPro" id="IPR022029">
    <property type="entry name" value="YoaR-like_PG-bd"/>
</dbReference>
<keyword evidence="2" id="KW-0472">Membrane</keyword>
<keyword evidence="1" id="KW-0802">TPR repeat</keyword>
<feature type="transmembrane region" description="Helical" evidence="2">
    <location>
        <begin position="108"/>
        <end position="130"/>
    </location>
</feature>
<reference evidence="4 5" key="1">
    <citation type="submission" date="2024-02" db="EMBL/GenBank/DDBJ databases">
        <title>Herpetosiphon gulosus NBRC 112829.</title>
        <authorList>
            <person name="Ichikawa N."/>
            <person name="Katano-Makiyama Y."/>
            <person name="Hidaka K."/>
        </authorList>
    </citation>
    <scope>NUCLEOTIDE SEQUENCE [LARGE SCALE GENOMIC DNA]</scope>
    <source>
        <strain evidence="4 5">NBRC 112829</strain>
    </source>
</reference>
<keyword evidence="5" id="KW-1185">Reference proteome</keyword>
<dbReference type="InterPro" id="IPR019734">
    <property type="entry name" value="TPR_rpt"/>
</dbReference>
<dbReference type="RefSeq" id="WP_345722715.1">
    <property type="nucleotide sequence ID" value="NZ_BAABRU010000010.1"/>
</dbReference>
<evidence type="ECO:0000256" key="1">
    <source>
        <dbReference type="PROSITE-ProRule" id="PRU00339"/>
    </source>
</evidence>
<evidence type="ECO:0000259" key="3">
    <source>
        <dbReference type="Pfam" id="PF12229"/>
    </source>
</evidence>
<sequence length="642" mass="70004">MMSSMAAVAPNPQAVAWARAGLLAIKYGRYRDSAALLTRAVKLDPMLGEAWRWLGALHSGQRQTYCLRWAQRSLPSATIPRLPSVVAAPVAPVRSKAKPQRRGNWRKVARWSSAAALAALLGFGGFQAAYANRVYPGIQAFGQSLSGLTSNEAAQAILPTLQAWNNHHFKVQLGDQTAIVPFNALTSFDPQVIAERALQIGREDSWSQRLSNQSLGIVGTIKADGLLLNQNSLDQAIQTLAEASDRLAVDAQFQRNPDGAWAVSNDVIGLKLDHAQTKAAFQAAWDQIDWAAAPRDYEVVVAQQALQPQQKATELNAMLPTLNQQTAAPLIITIKGNEHRFDRTSLLDLNKLPQAGQSFGNNNVAIKAIVQELAQNYDQPAQASRLVRNGNRATEWQFGQIGYTLDQAQLQTQIGQALNTANNAALDFSLHETAPPAGELEALGIYQVIGVGASDFSSYPDYNRDRNVEVGGKEFDGLLIAPGEVVSFGGTVGDISLEKGYQIGEMIENGVAVPSIGGGICQVSTTLFRAAFWAGLPIEERHNHSWRLAWYEVDAPAGMDATIALGGPDLKFRNDTTGYILIDVETDLVKKNQTFTLYGSDTGRTVTMEATGNSWNFFQIFRTITERDGTSRSDRWDSYYTQ</sequence>
<organism evidence="4 5">
    <name type="scientific">Herpetosiphon gulosus</name>
    <dbReference type="NCBI Taxonomy" id="1973496"/>
    <lineage>
        <taxon>Bacteria</taxon>
        <taxon>Bacillati</taxon>
        <taxon>Chloroflexota</taxon>
        <taxon>Chloroflexia</taxon>
        <taxon>Herpetosiphonales</taxon>
        <taxon>Herpetosiphonaceae</taxon>
        <taxon>Herpetosiphon</taxon>
    </lineage>
</organism>
<comment type="caution">
    <text evidence="4">The sequence shown here is derived from an EMBL/GenBank/DDBJ whole genome shotgun (WGS) entry which is preliminary data.</text>
</comment>